<gene>
    <name evidence="2" type="ORF">HDF15_001852</name>
</gene>
<sequence length="645" mass="68119">MTFDANAPSAGLARRRFLAVSAAAGLGGTLFPGTLFALATQPSAGSPPPANESMEAQPDLRGWPAITPEMIDAAAAIAAIKLSNEQKQMMLDGLTGQRNSALRVRTLNLANSVAPADVFNPVPTGTPLPHATAPLPVKLGTAPSISGITSAALSSQEDAVAFATVRQLGEALRLRKLTSVALTKMYLARLKRYDPSLHFVITLTEERALAQAAQADREMAAGKYRGPLHGIPWGAKDLLAVKGYPTTWGAAGFEEQHFDEDAEVVKRLDAAGAVLIAKLSMGALAQGDLWFGGRTRNPWNPRQGSSGSSAGSGSAVAAGCVGFAIGTETLGSISSPSTRCGATGLRPSFGLVPRTGGMALTWSMDKIGPIARSVEDCALVLNAIYGPDGHDQSVQPAPFHADLTLDIRKLRVGYLKSAFDLPVFQPLPAEAADKLSAAERADREQEHRRDFDRNLYDAKLAAATLDRLRAMNVTLTPVEMPTFHFSALLNVLSAEAAAAFDELTISGRDALLTGQKSYDWPNGFRTARFISAVDYIQAQRARTLAIAAMHKLFLDFDVIVTPSSGAQLTATNLCGQPAVIVPNGLRGEDAPAFSAGKDEWPDYGGPGTPVSITFLAPLYGEAKACALAAAYQQKTGFHRLHPKLG</sequence>
<protein>
    <submittedName>
        <fullName evidence="2">Asp-tRNA(Asn)/Glu-tRNA(Gln) amidotransferase A subunit family amidase</fullName>
    </submittedName>
</protein>
<dbReference type="PANTHER" id="PTHR11895:SF73">
    <property type="entry name" value="AMIDASE FAMILY PROTEIN"/>
    <property type="match status" value="1"/>
</dbReference>
<dbReference type="InterPro" id="IPR006311">
    <property type="entry name" value="TAT_signal"/>
</dbReference>
<dbReference type="Gene3D" id="3.90.1300.10">
    <property type="entry name" value="Amidase signature (AS) domain"/>
    <property type="match status" value="1"/>
</dbReference>
<name>A0A7W7ZP09_9BACT</name>
<reference evidence="2 3" key="1">
    <citation type="submission" date="2020-08" db="EMBL/GenBank/DDBJ databases">
        <title>Genomic Encyclopedia of Type Strains, Phase IV (KMG-V): Genome sequencing to study the core and pangenomes of soil and plant-associated prokaryotes.</title>
        <authorList>
            <person name="Whitman W."/>
        </authorList>
    </citation>
    <scope>NUCLEOTIDE SEQUENCE [LARGE SCALE GENOMIC DNA]</scope>
    <source>
        <strain evidence="2 3">X5P3</strain>
    </source>
</reference>
<dbReference type="RefSeq" id="WP_184254722.1">
    <property type="nucleotide sequence ID" value="NZ_JACHIO010000006.1"/>
</dbReference>
<proteinExistence type="predicted"/>
<feature type="domain" description="Amidase" evidence="1">
    <location>
        <begin position="182"/>
        <end position="622"/>
    </location>
</feature>
<accession>A0A7W7ZP09</accession>
<dbReference type="PROSITE" id="PS51318">
    <property type="entry name" value="TAT"/>
    <property type="match status" value="1"/>
</dbReference>
<dbReference type="Pfam" id="PF01425">
    <property type="entry name" value="Amidase"/>
    <property type="match status" value="1"/>
</dbReference>
<dbReference type="AlphaFoldDB" id="A0A7W7ZP09"/>
<dbReference type="InterPro" id="IPR000120">
    <property type="entry name" value="Amidase"/>
</dbReference>
<dbReference type="EMBL" id="JACHIO010000006">
    <property type="protein sequence ID" value="MBB5063510.1"/>
    <property type="molecule type" value="Genomic_DNA"/>
</dbReference>
<evidence type="ECO:0000313" key="3">
    <source>
        <dbReference type="Proteomes" id="UP000584867"/>
    </source>
</evidence>
<comment type="caution">
    <text evidence="2">The sequence shown here is derived from an EMBL/GenBank/DDBJ whole genome shotgun (WGS) entry which is preliminary data.</text>
</comment>
<dbReference type="InterPro" id="IPR036928">
    <property type="entry name" value="AS_sf"/>
</dbReference>
<dbReference type="GO" id="GO:0050567">
    <property type="term" value="F:glutaminyl-tRNA synthase (glutamine-hydrolyzing) activity"/>
    <property type="evidence" value="ECO:0007669"/>
    <property type="project" value="TreeGrafter"/>
</dbReference>
<dbReference type="SUPFAM" id="SSF75304">
    <property type="entry name" value="Amidase signature (AS) enzymes"/>
    <property type="match status" value="1"/>
</dbReference>
<organism evidence="2 3">
    <name type="scientific">Granulicella mallensis</name>
    <dbReference type="NCBI Taxonomy" id="940614"/>
    <lineage>
        <taxon>Bacteria</taxon>
        <taxon>Pseudomonadati</taxon>
        <taxon>Acidobacteriota</taxon>
        <taxon>Terriglobia</taxon>
        <taxon>Terriglobales</taxon>
        <taxon>Acidobacteriaceae</taxon>
        <taxon>Granulicella</taxon>
    </lineage>
</organism>
<evidence type="ECO:0000259" key="1">
    <source>
        <dbReference type="Pfam" id="PF01425"/>
    </source>
</evidence>
<dbReference type="PANTHER" id="PTHR11895">
    <property type="entry name" value="TRANSAMIDASE"/>
    <property type="match status" value="1"/>
</dbReference>
<evidence type="ECO:0000313" key="2">
    <source>
        <dbReference type="EMBL" id="MBB5063510.1"/>
    </source>
</evidence>
<dbReference type="Proteomes" id="UP000584867">
    <property type="component" value="Unassembled WGS sequence"/>
</dbReference>
<keyword evidence="2" id="KW-0808">Transferase</keyword>
<dbReference type="InterPro" id="IPR023631">
    <property type="entry name" value="Amidase_dom"/>
</dbReference>
<dbReference type="GO" id="GO:0016740">
    <property type="term" value="F:transferase activity"/>
    <property type="evidence" value="ECO:0007669"/>
    <property type="project" value="UniProtKB-KW"/>
</dbReference>